<dbReference type="Proteomes" id="UP001583186">
    <property type="component" value="Unassembled WGS sequence"/>
</dbReference>
<comment type="caution">
    <text evidence="4">The sequence shown here is derived from an EMBL/GenBank/DDBJ whole genome shotgun (WGS) entry which is preliminary data.</text>
</comment>
<dbReference type="PANTHER" id="PTHR10758">
    <property type="entry name" value="26S PROTEASOME NON-ATPASE REGULATORY SUBUNIT 3/COP9 SIGNALOSOME COMPLEX SUBUNIT 3"/>
    <property type="match status" value="1"/>
</dbReference>
<evidence type="ECO:0000313" key="5">
    <source>
        <dbReference type="Proteomes" id="UP001583186"/>
    </source>
</evidence>
<reference evidence="4 5" key="1">
    <citation type="journal article" date="2024" name="IMA Fungus">
        <title>IMA Genome - F19 : A genome assembly and annotation guide to empower mycologists, including annotated draft genome sequences of Ceratocystis pirilliformis, Diaporthe australafricana, Fusarium ophioides, Paecilomyces lecythidis, and Sporothrix stenoceras.</title>
        <authorList>
            <person name="Aylward J."/>
            <person name="Wilson A.M."/>
            <person name="Visagie C.M."/>
            <person name="Spraker J."/>
            <person name="Barnes I."/>
            <person name="Buitendag C."/>
            <person name="Ceriani C."/>
            <person name="Del Mar Angel L."/>
            <person name="du Plessis D."/>
            <person name="Fuchs T."/>
            <person name="Gasser K."/>
            <person name="Kramer D."/>
            <person name="Li W."/>
            <person name="Munsamy K."/>
            <person name="Piso A."/>
            <person name="Price J.L."/>
            <person name="Sonnekus B."/>
            <person name="Thomas C."/>
            <person name="van der Nest A."/>
            <person name="van Dijk A."/>
            <person name="van Heerden A."/>
            <person name="van Vuuren N."/>
            <person name="Yilmaz N."/>
            <person name="Duong T.A."/>
            <person name="van der Merwe N.A."/>
            <person name="Wingfield M.J."/>
            <person name="Wingfield B.D."/>
        </authorList>
    </citation>
    <scope>NUCLEOTIDE SEQUENCE [LARGE SCALE GENOMIC DNA]</scope>
    <source>
        <strain evidence="4 5">CMW 5346</strain>
    </source>
</reference>
<evidence type="ECO:0000313" key="4">
    <source>
        <dbReference type="EMBL" id="KAL1898794.1"/>
    </source>
</evidence>
<feature type="domain" description="COP9 signalosome complex subunit 3 N-terminal helical repeats" evidence="3">
    <location>
        <begin position="216"/>
        <end position="288"/>
    </location>
</feature>
<keyword evidence="1" id="KW-0963">Cytoplasm</keyword>
<sequence>MEQVAETLLRFPPEGQDVASLSDEVYDKQIKIHAGRIQNLFKENVGVVAAHATELLERLNPAVHTYSYLALLDTIIPTEFALYPSVQPVIANKIVTFLAAFDPRQVRYIGSAFTHVFTAVGSGKIIPAPLAVELLAHALTSIDPSGRMLTSNHLVLAKLAYHTNNAAAALPALGKDIVFFPGMASSSSQRSESERLSSRILAPPSYISKDTGLTLPIKSTQVLEFDYVLGLLHLSVRAWAPAHAAFARVVSYPTRDNGVSKIMVEAHKFWVLTGLLLFGHVANSPPQTAASVSRICSSVNKLYVQIADHFKLTSAESLHVEVALAHEVLAADGTASLVSEVVAAHPKWQIARLRRVYTKLSVTAIRQTLQRSAPAAPAQGAADDEVASGFTEAEVITLIQGMIESSMIKATLRSTGVDDAQSSAIELDGGQGAYLEFLPEEEELTEAEFGQRIAAVEARIQALKPLHATTEEYLSLNREYIRQHIRDLMREKERASGGGGDDDMGGMMGYDVDMDEDLMMDGPDPVGH</sequence>
<gene>
    <name evidence="4" type="ORF">Sste5346_003201</name>
</gene>
<dbReference type="InterPro" id="IPR055089">
    <property type="entry name" value="COP9_N"/>
</dbReference>
<protein>
    <recommendedName>
        <fullName evidence="3">COP9 signalosome complex subunit 3 N-terminal helical repeats domain-containing protein</fullName>
    </recommendedName>
</protein>
<feature type="domain" description="COP9 signalosome complex subunit 3 N-terminal helical repeats" evidence="3">
    <location>
        <begin position="49"/>
        <end position="178"/>
    </location>
</feature>
<dbReference type="InterPro" id="IPR050756">
    <property type="entry name" value="CSN3"/>
</dbReference>
<keyword evidence="5" id="KW-1185">Reference proteome</keyword>
<name>A0ABR3ZEK7_9PEZI</name>
<evidence type="ECO:0000259" key="3">
    <source>
        <dbReference type="Pfam" id="PF22788"/>
    </source>
</evidence>
<organism evidence="4 5">
    <name type="scientific">Sporothrix stenoceras</name>
    <dbReference type="NCBI Taxonomy" id="5173"/>
    <lineage>
        <taxon>Eukaryota</taxon>
        <taxon>Fungi</taxon>
        <taxon>Dikarya</taxon>
        <taxon>Ascomycota</taxon>
        <taxon>Pezizomycotina</taxon>
        <taxon>Sordariomycetes</taxon>
        <taxon>Sordariomycetidae</taxon>
        <taxon>Ophiostomatales</taxon>
        <taxon>Ophiostomataceae</taxon>
        <taxon>Sporothrix</taxon>
    </lineage>
</organism>
<dbReference type="PANTHER" id="PTHR10758:SF1">
    <property type="entry name" value="COP9 SIGNALOSOME COMPLEX SUBUNIT 3"/>
    <property type="match status" value="1"/>
</dbReference>
<accession>A0ABR3ZEK7</accession>
<proteinExistence type="predicted"/>
<feature type="region of interest" description="Disordered" evidence="2">
    <location>
        <begin position="491"/>
        <end position="528"/>
    </location>
</feature>
<dbReference type="Pfam" id="PF22788">
    <property type="entry name" value="COP9_hel_rpt"/>
    <property type="match status" value="2"/>
</dbReference>
<dbReference type="EMBL" id="JAWCUI010000014">
    <property type="protein sequence ID" value="KAL1898794.1"/>
    <property type="molecule type" value="Genomic_DNA"/>
</dbReference>
<evidence type="ECO:0000256" key="1">
    <source>
        <dbReference type="ARBA" id="ARBA00022490"/>
    </source>
</evidence>
<evidence type="ECO:0000256" key="2">
    <source>
        <dbReference type="SAM" id="MobiDB-lite"/>
    </source>
</evidence>